<organism evidence="3">
    <name type="scientific">viral metagenome</name>
    <dbReference type="NCBI Taxonomy" id="1070528"/>
    <lineage>
        <taxon>unclassified sequences</taxon>
        <taxon>metagenomes</taxon>
        <taxon>organismal metagenomes</taxon>
    </lineage>
</organism>
<feature type="compositionally biased region" description="Pro residues" evidence="1">
    <location>
        <begin position="143"/>
        <end position="154"/>
    </location>
</feature>
<feature type="region of interest" description="Disordered" evidence="1">
    <location>
        <begin position="109"/>
        <end position="202"/>
    </location>
</feature>
<dbReference type="PRINTS" id="PR00050">
    <property type="entry name" value="COLDSHOCK"/>
</dbReference>
<evidence type="ECO:0000259" key="2">
    <source>
        <dbReference type="PROSITE" id="PS51857"/>
    </source>
</evidence>
<reference evidence="3" key="1">
    <citation type="journal article" date="2020" name="Nature">
        <title>Giant virus diversity and host interactions through global metagenomics.</title>
        <authorList>
            <person name="Schulz F."/>
            <person name="Roux S."/>
            <person name="Paez-Espino D."/>
            <person name="Jungbluth S."/>
            <person name="Walsh D.A."/>
            <person name="Denef V.J."/>
            <person name="McMahon K.D."/>
            <person name="Konstantinidis K.T."/>
            <person name="Eloe-Fadrosh E.A."/>
            <person name="Kyrpides N.C."/>
            <person name="Woyke T."/>
        </authorList>
    </citation>
    <scope>NUCLEOTIDE SEQUENCE</scope>
    <source>
        <strain evidence="3">GVMAG-M-3300009068-24</strain>
    </source>
</reference>
<dbReference type="PROSITE" id="PS51857">
    <property type="entry name" value="CSD_2"/>
    <property type="match status" value="1"/>
</dbReference>
<dbReference type="CDD" id="cd04458">
    <property type="entry name" value="CSP_CDS"/>
    <property type="match status" value="1"/>
</dbReference>
<dbReference type="AlphaFoldDB" id="A0A6C0EL68"/>
<dbReference type="Gene3D" id="2.40.50.140">
    <property type="entry name" value="Nucleic acid-binding proteins"/>
    <property type="match status" value="1"/>
</dbReference>
<dbReference type="InterPro" id="IPR012340">
    <property type="entry name" value="NA-bd_OB-fold"/>
</dbReference>
<feature type="domain" description="CSD" evidence="2">
    <location>
        <begin position="23"/>
        <end position="97"/>
    </location>
</feature>
<dbReference type="GO" id="GO:0003676">
    <property type="term" value="F:nucleic acid binding"/>
    <property type="evidence" value="ECO:0007669"/>
    <property type="project" value="InterPro"/>
</dbReference>
<dbReference type="SUPFAM" id="SSF50249">
    <property type="entry name" value="Nucleic acid-binding proteins"/>
    <property type="match status" value="1"/>
</dbReference>
<dbReference type="PANTHER" id="PTHR11544">
    <property type="entry name" value="COLD SHOCK DOMAIN CONTAINING PROTEINS"/>
    <property type="match status" value="1"/>
</dbReference>
<name>A0A6C0EL68_9ZZZZ</name>
<dbReference type="EMBL" id="MN738882">
    <property type="protein sequence ID" value="QHT29807.1"/>
    <property type="molecule type" value="Genomic_DNA"/>
</dbReference>
<accession>A0A6C0EL68</accession>
<proteinExistence type="predicted"/>
<dbReference type="InterPro" id="IPR050181">
    <property type="entry name" value="Cold_shock_domain"/>
</dbReference>
<dbReference type="InterPro" id="IPR002059">
    <property type="entry name" value="CSP_DNA-bd"/>
</dbReference>
<dbReference type="Pfam" id="PF00313">
    <property type="entry name" value="CSD"/>
    <property type="match status" value="1"/>
</dbReference>
<dbReference type="InterPro" id="IPR011129">
    <property type="entry name" value="CSD"/>
</dbReference>
<evidence type="ECO:0000256" key="1">
    <source>
        <dbReference type="SAM" id="MobiDB-lite"/>
    </source>
</evidence>
<sequence length="202" mass="21883">MTSSEIPTDSLDASFNYTVIVQRLTGTVKWFNNKAGFGFITVCEPGDYNEKDIFVHYTSIRVTNSQYKYLVQGEYVDFTLVKANDNGHEFQAMDVSGVKGGPIMCETRRTSVSTMREPRPHVPHVPHASARMPPPVRSRTAPAGPPRGRGPPPAQQQQDSPGPAQAAGADELLGFTKVQKKRRGKPQGPGPVPIPAPATATA</sequence>
<evidence type="ECO:0000313" key="3">
    <source>
        <dbReference type="EMBL" id="QHT29807.1"/>
    </source>
</evidence>
<protein>
    <recommendedName>
        <fullName evidence="2">CSD domain-containing protein</fullName>
    </recommendedName>
</protein>
<dbReference type="SMART" id="SM00357">
    <property type="entry name" value="CSP"/>
    <property type="match status" value="1"/>
</dbReference>